<name>A0ABW7BIS7_9ACTN</name>
<evidence type="ECO:0000313" key="2">
    <source>
        <dbReference type="Proteomes" id="UP001604267"/>
    </source>
</evidence>
<dbReference type="EMBL" id="JBICYV010000021">
    <property type="protein sequence ID" value="MFG3015664.1"/>
    <property type="molecule type" value="Genomic_DNA"/>
</dbReference>
<dbReference type="RefSeq" id="WP_392823555.1">
    <property type="nucleotide sequence ID" value="NZ_JBICYV010000021.1"/>
</dbReference>
<proteinExistence type="predicted"/>
<dbReference type="Proteomes" id="UP001604267">
    <property type="component" value="Unassembled WGS sequence"/>
</dbReference>
<organism evidence="1 2">
    <name type="scientific">Streptomyces cinerochromogenes</name>
    <dbReference type="NCBI Taxonomy" id="66422"/>
    <lineage>
        <taxon>Bacteria</taxon>
        <taxon>Bacillati</taxon>
        <taxon>Actinomycetota</taxon>
        <taxon>Actinomycetes</taxon>
        <taxon>Kitasatosporales</taxon>
        <taxon>Streptomycetaceae</taxon>
        <taxon>Streptomyces</taxon>
    </lineage>
</organism>
<keyword evidence="2" id="KW-1185">Reference proteome</keyword>
<protein>
    <submittedName>
        <fullName evidence="1">Uncharacterized protein</fullName>
    </submittedName>
</protein>
<sequence length="300" mass="32208">MILVKPEVLGPAVAVDTMREILRVLSEGDTTVLRCALVPAPDFRDRGRLQLHYPRLHRVAADGVQALCSDARRELATFTDTSQTDEVLGAFEAMTYESELPPETLEHRCRQAGIHKLGSGSYVSAVDLNGRPVAVLNGFLPALAASYGDPKALVSLLECHSWREIRDLRSHLLGALHPANATLASLRGAVGALAGRQYGIELSEGRNGVHLSAGHLEGMFQAWRYFAAADGHGIESTGLGQSLTARDVSMASVATLASDPNLDEGSARMVAPHGITEDLGREEVLERVWHWCATGKGTSS</sequence>
<evidence type="ECO:0000313" key="1">
    <source>
        <dbReference type="EMBL" id="MFG3015664.1"/>
    </source>
</evidence>
<gene>
    <name evidence="1" type="ORF">ACGFZB_35525</name>
</gene>
<reference evidence="1 2" key="1">
    <citation type="submission" date="2024-10" db="EMBL/GenBank/DDBJ databases">
        <title>The Natural Products Discovery Center: Release of the First 8490 Sequenced Strains for Exploring Actinobacteria Biosynthetic Diversity.</title>
        <authorList>
            <person name="Kalkreuter E."/>
            <person name="Kautsar S.A."/>
            <person name="Yang D."/>
            <person name="Bader C.D."/>
            <person name="Teijaro C.N."/>
            <person name="Fluegel L."/>
            <person name="Davis C.M."/>
            <person name="Simpson J.R."/>
            <person name="Lauterbach L."/>
            <person name="Steele A.D."/>
            <person name="Gui C."/>
            <person name="Meng S."/>
            <person name="Li G."/>
            <person name="Viehrig K."/>
            <person name="Ye F."/>
            <person name="Su P."/>
            <person name="Kiefer A.F."/>
            <person name="Nichols A."/>
            <person name="Cepeda A.J."/>
            <person name="Yan W."/>
            <person name="Fan B."/>
            <person name="Jiang Y."/>
            <person name="Adhikari A."/>
            <person name="Zheng C.-J."/>
            <person name="Schuster L."/>
            <person name="Cowan T.M."/>
            <person name="Smanski M.J."/>
            <person name="Chevrette M.G."/>
            <person name="De Carvalho L.P.S."/>
            <person name="Shen B."/>
        </authorList>
    </citation>
    <scope>NUCLEOTIDE SEQUENCE [LARGE SCALE GENOMIC DNA]</scope>
    <source>
        <strain evidence="1 2">NPDC048320</strain>
    </source>
</reference>
<dbReference type="SUPFAM" id="SSF54919">
    <property type="entry name" value="Nucleoside diphosphate kinase, NDK"/>
    <property type="match status" value="1"/>
</dbReference>
<dbReference type="InterPro" id="IPR036850">
    <property type="entry name" value="NDK-like_dom_sf"/>
</dbReference>
<comment type="caution">
    <text evidence="1">The sequence shown here is derived from an EMBL/GenBank/DDBJ whole genome shotgun (WGS) entry which is preliminary data.</text>
</comment>
<accession>A0ABW7BIS7</accession>